<dbReference type="Pfam" id="PF11353">
    <property type="entry name" value="DUF3153"/>
    <property type="match status" value="1"/>
</dbReference>
<dbReference type="EMBL" id="LXQD01000023">
    <property type="protein sequence ID" value="RCJ41193.1"/>
    <property type="molecule type" value="Genomic_DNA"/>
</dbReference>
<evidence type="ECO:0008006" key="4">
    <source>
        <dbReference type="Google" id="ProtNLM"/>
    </source>
</evidence>
<dbReference type="InterPro" id="IPR021499">
    <property type="entry name" value="DUF3153"/>
</dbReference>
<evidence type="ECO:0000313" key="2">
    <source>
        <dbReference type="EMBL" id="RCJ41193.1"/>
    </source>
</evidence>
<organism evidence="2 3">
    <name type="scientific">Nostoc minutum NIES-26</name>
    <dbReference type="NCBI Taxonomy" id="1844469"/>
    <lineage>
        <taxon>Bacteria</taxon>
        <taxon>Bacillati</taxon>
        <taxon>Cyanobacteriota</taxon>
        <taxon>Cyanophyceae</taxon>
        <taxon>Nostocales</taxon>
        <taxon>Nostocaceae</taxon>
        <taxon>Nostoc</taxon>
    </lineage>
</organism>
<proteinExistence type="predicted"/>
<evidence type="ECO:0000256" key="1">
    <source>
        <dbReference type="SAM" id="Phobius"/>
    </source>
</evidence>
<accession>A0A367RZQ6</accession>
<keyword evidence="1" id="KW-0472">Membrane</keyword>
<reference evidence="2" key="1">
    <citation type="submission" date="2016-04" db="EMBL/GenBank/DDBJ databases">
        <authorList>
            <person name="Tabuchi Yagui T.R."/>
        </authorList>
    </citation>
    <scope>NUCLEOTIDE SEQUENCE [LARGE SCALE GENOMIC DNA]</scope>
    <source>
        <strain evidence="2">NIES-26</strain>
    </source>
</reference>
<gene>
    <name evidence="2" type="ORF">A6770_08910</name>
</gene>
<keyword evidence="3" id="KW-1185">Reference proteome</keyword>
<dbReference type="AlphaFoldDB" id="A0A367RZQ6"/>
<protein>
    <recommendedName>
        <fullName evidence="4">DUF3153 domain-containing protein</fullName>
    </recommendedName>
</protein>
<dbReference type="Proteomes" id="UP000252107">
    <property type="component" value="Unassembled WGS sequence"/>
</dbReference>
<evidence type="ECO:0000313" key="3">
    <source>
        <dbReference type="Proteomes" id="UP000252107"/>
    </source>
</evidence>
<comment type="caution">
    <text evidence="2">The sequence shown here is derived from an EMBL/GenBank/DDBJ whole genome shotgun (WGS) entry which is preliminary data.</text>
</comment>
<sequence length="314" mass="35729">MNSLTFAKILMWLIRPFSFMLAKIEFLVPLTNQNQINYDFLMQNSLPRTPLKKGKAKIPKPILWLVLLTSLLLSGCVHYDVGVNFNHSNSGELVQHIKLEERLTSFSGDYVYAWLDSIEHRARKLEGKAKRVSKEEVIVTIPFSNGQELQEKFNEFFNSRVNQKAEAVPSESESELPKIESNLLIDQSNFLVLVRNRLIYDLDLRSLSLIASNGNVLADTGSILDLKFSLKTPWGAKNILVTENAIEPEKNGNQLVWQLKTGELNHIEVVFWLPSPLGIGALLIILFIWGGLYLRYTFMPDPRIQFAPKTAVTE</sequence>
<feature type="transmembrane region" description="Helical" evidence="1">
    <location>
        <begin position="269"/>
        <end position="294"/>
    </location>
</feature>
<name>A0A367RZQ6_9NOSO</name>
<keyword evidence="1" id="KW-1133">Transmembrane helix</keyword>
<keyword evidence="1" id="KW-0812">Transmembrane</keyword>